<sequence>MGNSPDTHNIKLKLNRLQNTIKRKVGLTDNRYGRITYFLRCRRRLWGTAKAFRKKRQFRSQPLMAQNGTASATQTKTGFNCKIRLRFHL</sequence>
<comment type="caution">
    <text evidence="1">The sequence shown here is derived from an EMBL/GenBank/DDBJ whole genome shotgun (WGS) entry which is preliminary data.</text>
</comment>
<name>A0A8X6WZB3_9ARAC</name>
<evidence type="ECO:0000313" key="1">
    <source>
        <dbReference type="EMBL" id="GFY42611.1"/>
    </source>
</evidence>
<gene>
    <name evidence="1" type="ORF">TNIN_169631</name>
</gene>
<dbReference type="Proteomes" id="UP000886998">
    <property type="component" value="Unassembled WGS sequence"/>
</dbReference>
<evidence type="ECO:0000313" key="2">
    <source>
        <dbReference type="Proteomes" id="UP000886998"/>
    </source>
</evidence>
<dbReference type="OrthoDB" id="6431035at2759"/>
<dbReference type="EMBL" id="BMAV01003191">
    <property type="protein sequence ID" value="GFY42611.1"/>
    <property type="molecule type" value="Genomic_DNA"/>
</dbReference>
<dbReference type="AlphaFoldDB" id="A0A8X6WZB3"/>
<reference evidence="1" key="1">
    <citation type="submission" date="2020-08" db="EMBL/GenBank/DDBJ databases">
        <title>Multicomponent nature underlies the extraordinary mechanical properties of spider dragline silk.</title>
        <authorList>
            <person name="Kono N."/>
            <person name="Nakamura H."/>
            <person name="Mori M."/>
            <person name="Yoshida Y."/>
            <person name="Ohtoshi R."/>
            <person name="Malay A.D."/>
            <person name="Moran D.A.P."/>
            <person name="Tomita M."/>
            <person name="Numata K."/>
            <person name="Arakawa K."/>
        </authorList>
    </citation>
    <scope>NUCLEOTIDE SEQUENCE</scope>
</reference>
<organism evidence="1 2">
    <name type="scientific">Trichonephila inaurata madagascariensis</name>
    <dbReference type="NCBI Taxonomy" id="2747483"/>
    <lineage>
        <taxon>Eukaryota</taxon>
        <taxon>Metazoa</taxon>
        <taxon>Ecdysozoa</taxon>
        <taxon>Arthropoda</taxon>
        <taxon>Chelicerata</taxon>
        <taxon>Arachnida</taxon>
        <taxon>Araneae</taxon>
        <taxon>Araneomorphae</taxon>
        <taxon>Entelegynae</taxon>
        <taxon>Araneoidea</taxon>
        <taxon>Nephilidae</taxon>
        <taxon>Trichonephila</taxon>
        <taxon>Trichonephila inaurata</taxon>
    </lineage>
</organism>
<keyword evidence="2" id="KW-1185">Reference proteome</keyword>
<protein>
    <submittedName>
        <fullName evidence="1">Uncharacterized protein</fullName>
    </submittedName>
</protein>
<accession>A0A8X6WZB3</accession>
<proteinExistence type="predicted"/>